<evidence type="ECO:0000313" key="3">
    <source>
        <dbReference type="EMBL" id="SPR01880.1"/>
    </source>
</evidence>
<dbReference type="InterPro" id="IPR029052">
    <property type="entry name" value="Metallo-depent_PP-like"/>
</dbReference>
<gene>
    <name evidence="3" type="ORF">PLBR_LOCUS9095</name>
</gene>
<evidence type="ECO:0000256" key="1">
    <source>
        <dbReference type="SAM" id="Phobius"/>
    </source>
</evidence>
<dbReference type="EMBL" id="OVEO01000019">
    <property type="protein sequence ID" value="SPR01880.1"/>
    <property type="molecule type" value="Genomic_DNA"/>
</dbReference>
<feature type="domain" description="Calcineurin-like phosphoesterase" evidence="2">
    <location>
        <begin position="156"/>
        <end position="405"/>
    </location>
</feature>
<reference evidence="3 4" key="1">
    <citation type="submission" date="2018-03" db="EMBL/GenBank/DDBJ databases">
        <authorList>
            <person name="Fogelqvist J."/>
        </authorList>
    </citation>
    <scope>NUCLEOTIDE SEQUENCE [LARGE SCALE GENOMIC DNA]</scope>
</reference>
<dbReference type="PANTHER" id="PTHR37844">
    <property type="entry name" value="SER/THR PROTEIN PHOSPHATASE SUPERFAMILY (AFU_ORTHOLOGUE AFUA_1G14840)"/>
    <property type="match status" value="1"/>
</dbReference>
<dbReference type="SUPFAM" id="SSF56300">
    <property type="entry name" value="Metallo-dependent phosphatases"/>
    <property type="match status" value="1"/>
</dbReference>
<dbReference type="InterPro" id="IPR004843">
    <property type="entry name" value="Calcineurin-like_PHP"/>
</dbReference>
<organism evidence="3 4">
    <name type="scientific">Plasmodiophora brassicae</name>
    <name type="common">Clubroot disease agent</name>
    <dbReference type="NCBI Taxonomy" id="37360"/>
    <lineage>
        <taxon>Eukaryota</taxon>
        <taxon>Sar</taxon>
        <taxon>Rhizaria</taxon>
        <taxon>Endomyxa</taxon>
        <taxon>Phytomyxea</taxon>
        <taxon>Plasmodiophorida</taxon>
        <taxon>Plasmodiophoridae</taxon>
        <taxon>Plasmodiophora</taxon>
    </lineage>
</organism>
<keyword evidence="3" id="KW-0496">Mitochondrion</keyword>
<dbReference type="Pfam" id="PF00149">
    <property type="entry name" value="Metallophos"/>
    <property type="match status" value="1"/>
</dbReference>
<geneLocation type="mitochondrion" evidence="3"/>
<keyword evidence="1" id="KW-0812">Transmembrane</keyword>
<dbReference type="Proteomes" id="UP000290189">
    <property type="component" value="Unassembled WGS sequence"/>
</dbReference>
<keyword evidence="1" id="KW-0472">Membrane</keyword>
<accession>A0A3P3YPW9</accession>
<dbReference type="Gene3D" id="3.60.21.10">
    <property type="match status" value="1"/>
</dbReference>
<name>A0A3P3YPW9_PLABS</name>
<evidence type="ECO:0000313" key="4">
    <source>
        <dbReference type="Proteomes" id="UP000290189"/>
    </source>
</evidence>
<dbReference type="PANTHER" id="PTHR37844:SF2">
    <property type="entry name" value="SER_THR PROTEIN PHOSPHATASE SUPERFAMILY (AFU_ORTHOLOGUE AFUA_1G14840)"/>
    <property type="match status" value="1"/>
</dbReference>
<dbReference type="AlphaFoldDB" id="A0A3P3YPW9"/>
<keyword evidence="1" id="KW-1133">Transmembrane helix</keyword>
<sequence>MQSQRRGRFSARPGSSIGIFMRAAAPLHRWALLVVVVCVSRVAPLNLVVLVLMGTGVVALLADDIGNATPLLSDESTTGNLVVVPLPAGSPTRRPRPVAGDPHDGNGTPVHQLAISSPTMSLLTPSKVAGADSWNVRMSRDLELSQLSPILPGRLRFQVVSDLHIETICGHRSLTRDEIEDRINAIIVPSAPFLILAGDIGCPGSLPGEEHYRWFLGLQSSRFQAVFLIAGNHEYYSEISGVTGTYLTAPEIHQLIKSIADSFPNVYYLDRKAVLIDDLRIIGATLWSDIHSEREAQVEACVADYRRIHVPMYPGSKFPSSRPVTVKDTRIWHRYDLKYLRRQVKIAEANNQDVLVVTHHAPVHDGTSHPSHAGSALMSAFSNDLRALLADSPAIKLWVFGHTHHCCDMVVHDTRVYANQHGYCNDRESDYRNDTYVEI</sequence>
<dbReference type="GO" id="GO:0016787">
    <property type="term" value="F:hydrolase activity"/>
    <property type="evidence" value="ECO:0007669"/>
    <property type="project" value="InterPro"/>
</dbReference>
<proteinExistence type="predicted"/>
<feature type="transmembrane region" description="Helical" evidence="1">
    <location>
        <begin position="30"/>
        <end position="62"/>
    </location>
</feature>
<protein>
    <recommendedName>
        <fullName evidence="2">Calcineurin-like phosphoesterase domain-containing protein</fullName>
    </recommendedName>
</protein>
<evidence type="ECO:0000259" key="2">
    <source>
        <dbReference type="Pfam" id="PF00149"/>
    </source>
</evidence>